<sequence>MEVLAEWARVVSARSAAAITLAPGEPGSSQVRGNGCPPPPVLNSRSPRRPLHHPARVGSSDLPDLQSVGMSIHSRTVSALVAAILVCSAVAPAATDQGGPRAQPQPMPERGPTTGSEAWEWPLAIPHAVVRGFRAPLTQYADGHRGIDLAAHPGEPVYAVADGTVTFAQIVVDRPAISLSHAGGLVSSLEPVTALVASGDPVRRGQLIGHVATGGHCGDGCLHLGARLSGRYVSPMRYLGGVPHAVLLPTESAALLTVRGDSRRSARANLLWRAILRNA</sequence>
<organism evidence="4 5">
    <name type="scientific">Cryobacterium glucosi</name>
    <dbReference type="NCBI Taxonomy" id="1259175"/>
    <lineage>
        <taxon>Bacteria</taxon>
        <taxon>Bacillati</taxon>
        <taxon>Actinomycetota</taxon>
        <taxon>Actinomycetes</taxon>
        <taxon>Micrococcales</taxon>
        <taxon>Microbacteriaceae</taxon>
        <taxon>Cryobacterium</taxon>
    </lineage>
</organism>
<keyword evidence="5" id="KW-1185">Reference proteome</keyword>
<dbReference type="Gene3D" id="2.70.70.10">
    <property type="entry name" value="Glucose Permease (Domain IIA)"/>
    <property type="match status" value="1"/>
</dbReference>
<dbReference type="SUPFAM" id="SSF51261">
    <property type="entry name" value="Duplicated hybrid motif"/>
    <property type="match status" value="1"/>
</dbReference>
<gene>
    <name evidence="4" type="ORF">E3O46_01260</name>
</gene>
<evidence type="ECO:0000256" key="2">
    <source>
        <dbReference type="SAM" id="MobiDB-lite"/>
    </source>
</evidence>
<dbReference type="PANTHER" id="PTHR21666:SF289">
    <property type="entry name" value="L-ALA--D-GLU ENDOPEPTIDASE"/>
    <property type="match status" value="1"/>
</dbReference>
<name>A0ABY2ISB3_9MICO</name>
<comment type="caution">
    <text evidence="4">The sequence shown here is derived from an EMBL/GenBank/DDBJ whole genome shotgun (WGS) entry which is preliminary data.</text>
</comment>
<dbReference type="CDD" id="cd12797">
    <property type="entry name" value="M23_peptidase"/>
    <property type="match status" value="1"/>
</dbReference>
<dbReference type="InterPro" id="IPR050570">
    <property type="entry name" value="Cell_wall_metabolism_enzyme"/>
</dbReference>
<dbReference type="Proteomes" id="UP000297604">
    <property type="component" value="Unassembled WGS sequence"/>
</dbReference>
<dbReference type="InterPro" id="IPR011055">
    <property type="entry name" value="Dup_hybrid_motif"/>
</dbReference>
<keyword evidence="1" id="KW-0732">Signal</keyword>
<evidence type="ECO:0000256" key="1">
    <source>
        <dbReference type="ARBA" id="ARBA00022729"/>
    </source>
</evidence>
<evidence type="ECO:0000259" key="3">
    <source>
        <dbReference type="Pfam" id="PF01551"/>
    </source>
</evidence>
<feature type="compositionally biased region" description="Basic residues" evidence="2">
    <location>
        <begin position="46"/>
        <end position="55"/>
    </location>
</feature>
<feature type="region of interest" description="Disordered" evidence="2">
    <location>
        <begin position="94"/>
        <end position="117"/>
    </location>
</feature>
<proteinExistence type="predicted"/>
<dbReference type="InterPro" id="IPR016047">
    <property type="entry name" value="M23ase_b-sheet_dom"/>
</dbReference>
<dbReference type="PANTHER" id="PTHR21666">
    <property type="entry name" value="PEPTIDASE-RELATED"/>
    <property type="match status" value="1"/>
</dbReference>
<feature type="region of interest" description="Disordered" evidence="2">
    <location>
        <begin position="23"/>
        <end position="62"/>
    </location>
</feature>
<reference evidence="4 5" key="1">
    <citation type="submission" date="2019-03" db="EMBL/GenBank/DDBJ databases">
        <title>Genomics of glacier-inhabiting Cryobacterium strains.</title>
        <authorList>
            <person name="Liu Q."/>
            <person name="Xin Y.-H."/>
        </authorList>
    </citation>
    <scope>NUCLEOTIDE SEQUENCE [LARGE SCALE GENOMIC DNA]</scope>
    <source>
        <strain evidence="4 5">MDB1-5</strain>
    </source>
</reference>
<accession>A0ABY2ISB3</accession>
<feature type="domain" description="M23ase beta-sheet core" evidence="3">
    <location>
        <begin position="143"/>
        <end position="235"/>
    </location>
</feature>
<protein>
    <submittedName>
        <fullName evidence="4">M23 family metallopeptidase</fullName>
    </submittedName>
</protein>
<dbReference type="Pfam" id="PF01551">
    <property type="entry name" value="Peptidase_M23"/>
    <property type="match status" value="1"/>
</dbReference>
<dbReference type="EMBL" id="SOFS01000005">
    <property type="protein sequence ID" value="TFC23690.1"/>
    <property type="molecule type" value="Genomic_DNA"/>
</dbReference>
<evidence type="ECO:0000313" key="4">
    <source>
        <dbReference type="EMBL" id="TFC23690.1"/>
    </source>
</evidence>
<evidence type="ECO:0000313" key="5">
    <source>
        <dbReference type="Proteomes" id="UP000297604"/>
    </source>
</evidence>